<name>A0ABV2HJQ0_9HYPH</name>
<proteinExistence type="predicted"/>
<reference evidence="1 2" key="1">
    <citation type="submission" date="2024-06" db="EMBL/GenBank/DDBJ databases">
        <title>Genomic Encyclopedia of Type Strains, Phase IV (KMG-IV): sequencing the most valuable type-strain genomes for metagenomic binning, comparative biology and taxonomic classification.</title>
        <authorList>
            <person name="Goeker M."/>
        </authorList>
    </citation>
    <scope>NUCLEOTIDE SEQUENCE [LARGE SCALE GENOMIC DNA]</scope>
    <source>
        <strain evidence="1 2">DSM 29846</strain>
    </source>
</reference>
<dbReference type="EMBL" id="JBEPLM010000001">
    <property type="protein sequence ID" value="MET3590780.1"/>
    <property type="molecule type" value="Genomic_DNA"/>
</dbReference>
<organism evidence="1 2">
    <name type="scientific">Mesorhizobium shonense</name>
    <dbReference type="NCBI Taxonomy" id="1209948"/>
    <lineage>
        <taxon>Bacteria</taxon>
        <taxon>Pseudomonadati</taxon>
        <taxon>Pseudomonadota</taxon>
        <taxon>Alphaproteobacteria</taxon>
        <taxon>Hyphomicrobiales</taxon>
        <taxon>Phyllobacteriaceae</taxon>
        <taxon>Mesorhizobium</taxon>
    </lineage>
</organism>
<dbReference type="RefSeq" id="WP_292303638.1">
    <property type="nucleotide sequence ID" value="NZ_JBEPLM010000001.1"/>
</dbReference>
<evidence type="ECO:0000313" key="1">
    <source>
        <dbReference type="EMBL" id="MET3590780.1"/>
    </source>
</evidence>
<protein>
    <submittedName>
        <fullName evidence="1">Uncharacterized protein</fullName>
    </submittedName>
</protein>
<sequence>MDHQSRCRRLMDLTADLERLIDIACEQLGTMPSRTPFFWQEEFSDVRQ</sequence>
<evidence type="ECO:0000313" key="2">
    <source>
        <dbReference type="Proteomes" id="UP001549036"/>
    </source>
</evidence>
<keyword evidence="2" id="KW-1185">Reference proteome</keyword>
<gene>
    <name evidence="1" type="ORF">ABID26_000159</name>
</gene>
<dbReference type="Proteomes" id="UP001549036">
    <property type="component" value="Unassembled WGS sequence"/>
</dbReference>
<accession>A0ABV2HJQ0</accession>
<comment type="caution">
    <text evidence="1">The sequence shown here is derived from an EMBL/GenBank/DDBJ whole genome shotgun (WGS) entry which is preliminary data.</text>
</comment>